<organism evidence="2 3">
    <name type="scientific">Bradyrhizobium barranii</name>
    <dbReference type="NCBI Taxonomy" id="2992140"/>
    <lineage>
        <taxon>Bacteria</taxon>
        <taxon>Pseudomonadati</taxon>
        <taxon>Pseudomonadota</taxon>
        <taxon>Alphaproteobacteria</taxon>
        <taxon>Hyphomicrobiales</taxon>
        <taxon>Nitrobacteraceae</taxon>
        <taxon>Bradyrhizobium</taxon>
    </lineage>
</organism>
<keyword evidence="1" id="KW-1133">Transmembrane helix</keyword>
<reference evidence="2" key="1">
    <citation type="submission" date="2021-11" db="EMBL/GenBank/DDBJ databases">
        <title>Australian commercial rhizobial inoculants.</title>
        <authorList>
            <person name="Kohlmeier M.G."/>
            <person name="O'Hara G.W."/>
            <person name="Colombi E."/>
            <person name="Ramsay J.P."/>
            <person name="Terpolilli J."/>
        </authorList>
    </citation>
    <scope>NUCLEOTIDE SEQUENCE</scope>
    <source>
        <strain evidence="2">CC829</strain>
        <plasmid evidence="2">pCC829_1</plasmid>
    </source>
</reference>
<keyword evidence="2" id="KW-0614">Plasmid</keyword>
<gene>
    <name evidence="2" type="ORF">BjapCC829_46440</name>
</gene>
<evidence type="ECO:0000313" key="3">
    <source>
        <dbReference type="Proteomes" id="UP001430990"/>
    </source>
</evidence>
<sequence length="93" mass="9686">MIWAVNMQLGPILPDVDCRSPLHISAIISFAGAALTALSGVASWSWTPRLGVASAPAHTIDFARAVSALSACLFTFALAMQSIASLVLTGCER</sequence>
<evidence type="ECO:0000313" key="2">
    <source>
        <dbReference type="EMBL" id="UFW91935.1"/>
    </source>
</evidence>
<evidence type="ECO:0000256" key="1">
    <source>
        <dbReference type="SAM" id="Phobius"/>
    </source>
</evidence>
<dbReference type="Proteomes" id="UP001430990">
    <property type="component" value="Plasmid pCC829_1"/>
</dbReference>
<feature type="transmembrane region" description="Helical" evidence="1">
    <location>
        <begin position="21"/>
        <end position="46"/>
    </location>
</feature>
<accession>A0ABY3R0Y3</accession>
<keyword evidence="3" id="KW-1185">Reference proteome</keyword>
<geneLocation type="plasmid" evidence="2 3">
    <name>pCC829_1</name>
</geneLocation>
<protein>
    <submittedName>
        <fullName evidence="2">Uncharacterized protein</fullName>
    </submittedName>
</protein>
<keyword evidence="1" id="KW-0472">Membrane</keyword>
<name>A0ABY3R0Y3_9BRAD</name>
<proteinExistence type="predicted"/>
<dbReference type="EMBL" id="CP088101">
    <property type="protein sequence ID" value="UFW91935.1"/>
    <property type="molecule type" value="Genomic_DNA"/>
</dbReference>
<feature type="transmembrane region" description="Helical" evidence="1">
    <location>
        <begin position="66"/>
        <end position="88"/>
    </location>
</feature>
<keyword evidence="1" id="KW-0812">Transmembrane</keyword>
<dbReference type="RefSeq" id="WP_231145772.1">
    <property type="nucleotide sequence ID" value="NZ_CP088101.1"/>
</dbReference>